<dbReference type="RefSeq" id="WP_085104504.1">
    <property type="nucleotide sequence ID" value="NZ_FWZU01000007.1"/>
</dbReference>
<evidence type="ECO:0000259" key="3">
    <source>
        <dbReference type="Pfam" id="PF05532"/>
    </source>
</evidence>
<organism evidence="4 5">
    <name type="scientific">Desulfovibrio gilichinskyi</name>
    <dbReference type="NCBI Taxonomy" id="1519643"/>
    <lineage>
        <taxon>Bacteria</taxon>
        <taxon>Pseudomonadati</taxon>
        <taxon>Thermodesulfobacteriota</taxon>
        <taxon>Desulfovibrionia</taxon>
        <taxon>Desulfovibrionales</taxon>
        <taxon>Desulfovibrionaceae</taxon>
        <taxon>Desulfovibrio</taxon>
    </lineage>
</organism>
<dbReference type="EMBL" id="FWZU01000007">
    <property type="protein sequence ID" value="SMF41868.1"/>
    <property type="molecule type" value="Genomic_DNA"/>
</dbReference>
<dbReference type="Pfam" id="PF05532">
    <property type="entry name" value="CsbD"/>
    <property type="match status" value="1"/>
</dbReference>
<protein>
    <submittedName>
        <fullName evidence="4">CsbD-like</fullName>
    </submittedName>
</protein>
<evidence type="ECO:0000313" key="4">
    <source>
        <dbReference type="EMBL" id="SMF41868.1"/>
    </source>
</evidence>
<comment type="similarity">
    <text evidence="1">Belongs to the UPF0337 (CsbD) family.</text>
</comment>
<dbReference type="Proteomes" id="UP000192906">
    <property type="component" value="Unassembled WGS sequence"/>
</dbReference>
<evidence type="ECO:0000256" key="1">
    <source>
        <dbReference type="ARBA" id="ARBA00009129"/>
    </source>
</evidence>
<dbReference type="SUPFAM" id="SSF69047">
    <property type="entry name" value="Hypothetical protein YjbJ"/>
    <property type="match status" value="1"/>
</dbReference>
<accession>A0A1X7EXF9</accession>
<keyword evidence="5" id="KW-1185">Reference proteome</keyword>
<dbReference type="AlphaFoldDB" id="A0A1X7EXF9"/>
<reference evidence="5" key="1">
    <citation type="submission" date="2017-04" db="EMBL/GenBank/DDBJ databases">
        <authorList>
            <person name="Varghese N."/>
            <person name="Submissions S."/>
        </authorList>
    </citation>
    <scope>NUCLEOTIDE SEQUENCE [LARGE SCALE GENOMIC DNA]</scope>
    <source>
        <strain evidence="5">K3S</strain>
    </source>
</reference>
<dbReference type="InterPro" id="IPR008462">
    <property type="entry name" value="CsbD"/>
</dbReference>
<feature type="domain" description="CsbD-like" evidence="3">
    <location>
        <begin position="7"/>
        <end position="55"/>
    </location>
</feature>
<evidence type="ECO:0000256" key="2">
    <source>
        <dbReference type="SAM" id="MobiDB-lite"/>
    </source>
</evidence>
<dbReference type="STRING" id="1519643.SAMN06295933_3445"/>
<dbReference type="OrthoDB" id="5472195at2"/>
<feature type="region of interest" description="Disordered" evidence="2">
    <location>
        <begin position="1"/>
        <end position="24"/>
    </location>
</feature>
<name>A0A1X7EXF9_9BACT</name>
<dbReference type="Gene3D" id="1.10.1470.10">
    <property type="entry name" value="YjbJ"/>
    <property type="match status" value="1"/>
</dbReference>
<evidence type="ECO:0000313" key="5">
    <source>
        <dbReference type="Proteomes" id="UP000192906"/>
    </source>
</evidence>
<proteinExistence type="inferred from homology"/>
<sequence>MKSSTVNKVKGKLHQASGKVKEVTGEAIDNNEMQIKGKSEIFEGKVQEKTGEIEQVADK</sequence>
<gene>
    <name evidence="4" type="ORF">SAMN06295933_3445</name>
</gene>
<dbReference type="InterPro" id="IPR036629">
    <property type="entry name" value="YjbJ_sf"/>
</dbReference>